<dbReference type="EMBL" id="JANBUW010000767">
    <property type="protein sequence ID" value="KAJ2845572.1"/>
    <property type="molecule type" value="Genomic_DNA"/>
</dbReference>
<evidence type="ECO:0000256" key="1">
    <source>
        <dbReference type="SAM" id="MobiDB-lite"/>
    </source>
</evidence>
<organism evidence="2 3">
    <name type="scientific">Coemansia brasiliensis</name>
    <dbReference type="NCBI Taxonomy" id="2650707"/>
    <lineage>
        <taxon>Eukaryota</taxon>
        <taxon>Fungi</taxon>
        <taxon>Fungi incertae sedis</taxon>
        <taxon>Zoopagomycota</taxon>
        <taxon>Kickxellomycotina</taxon>
        <taxon>Kickxellomycetes</taxon>
        <taxon>Kickxellales</taxon>
        <taxon>Kickxellaceae</taxon>
        <taxon>Coemansia</taxon>
    </lineage>
</organism>
<feature type="compositionally biased region" description="Polar residues" evidence="1">
    <location>
        <begin position="129"/>
        <end position="139"/>
    </location>
</feature>
<name>A0A9W8LW04_9FUNG</name>
<feature type="compositionally biased region" description="Basic residues" evidence="1">
    <location>
        <begin position="17"/>
        <end position="30"/>
    </location>
</feature>
<accession>A0A9W8LW04</accession>
<feature type="compositionally biased region" description="Low complexity" evidence="1">
    <location>
        <begin position="117"/>
        <end position="127"/>
    </location>
</feature>
<evidence type="ECO:0000313" key="3">
    <source>
        <dbReference type="Proteomes" id="UP001139887"/>
    </source>
</evidence>
<evidence type="ECO:0000313" key="2">
    <source>
        <dbReference type="EMBL" id="KAJ2845572.1"/>
    </source>
</evidence>
<feature type="non-terminal residue" evidence="2">
    <location>
        <position position="287"/>
    </location>
</feature>
<comment type="caution">
    <text evidence="2">The sequence shown here is derived from an EMBL/GenBank/DDBJ whole genome shotgun (WGS) entry which is preliminary data.</text>
</comment>
<proteinExistence type="predicted"/>
<dbReference type="Proteomes" id="UP001139887">
    <property type="component" value="Unassembled WGS sequence"/>
</dbReference>
<protein>
    <submittedName>
        <fullName evidence="2">Uncharacterized protein</fullName>
    </submittedName>
</protein>
<reference evidence="2" key="1">
    <citation type="submission" date="2022-07" db="EMBL/GenBank/DDBJ databases">
        <title>Phylogenomic reconstructions and comparative analyses of Kickxellomycotina fungi.</title>
        <authorList>
            <person name="Reynolds N.K."/>
            <person name="Stajich J.E."/>
            <person name="Barry K."/>
            <person name="Grigoriev I.V."/>
            <person name="Crous P."/>
            <person name="Smith M.E."/>
        </authorList>
    </citation>
    <scope>NUCLEOTIDE SEQUENCE</scope>
    <source>
        <strain evidence="2">NRRL 1566</strain>
    </source>
</reference>
<keyword evidence="3" id="KW-1185">Reference proteome</keyword>
<feature type="compositionally biased region" description="Polar residues" evidence="1">
    <location>
        <begin position="161"/>
        <end position="187"/>
    </location>
</feature>
<sequence>MANSRGDESDEYTERVLRKRRRTTIPHASRRSNNEIAQDRPKLRDRRRTQRTSRVSQRASTPELLEILGSSQPPSDNDAADDVYKGESSGDGSALPLVSSTHANSSRIKRTKESSRGRTNGTSSRARANSISSEESGATSEADCDLPVVIETRRTRRRQSSADSKPASRQTTPTQYNLRRRSTNISYKQPEPPQPPSSGYQRFMQMVRGLEREAAEFAAINELEDAISEETFREPAAENVAGADEPETILPDNLAELGRERCRRAGVFNEAVFRGTRGTIPATSFAD</sequence>
<feature type="compositionally biased region" description="Low complexity" evidence="1">
    <location>
        <begin position="52"/>
        <end position="61"/>
    </location>
</feature>
<dbReference type="AlphaFoldDB" id="A0A9W8LW04"/>
<dbReference type="OrthoDB" id="5421at2759"/>
<gene>
    <name evidence="2" type="ORF">IWW36_004727</name>
</gene>
<feature type="region of interest" description="Disordered" evidence="1">
    <location>
        <begin position="1"/>
        <end position="199"/>
    </location>
</feature>